<name>A0A1F6C466_HANXR</name>
<evidence type="ECO:0000313" key="2">
    <source>
        <dbReference type="Proteomes" id="UP000178606"/>
    </source>
</evidence>
<sequence length="234" mass="26974">MSVVSDLSFFRHLSRPERRYHPIDTLKEKYRQFTDILSEEELGRLAEQYQTADQRERKLPIRIFFWLMVLSAGQPTVRGALFQLVAFFVGALSGLFPVKEALTLTKMALSLKLSQTNWYFFRGVYNRLLEQHKTLLPPSQRKGLSGFCEVFILDATITKVYKTLLKLLPSVHQQKAAAKLNVKFSLSFLTVQKLQVTEGKRHDNRFCGITKQPGILYLFDLRLLGALKDSKRSS</sequence>
<protein>
    <recommendedName>
        <fullName evidence="3">Transposase DDE domain-containing protein</fullName>
    </recommendedName>
</protein>
<proteinExistence type="predicted"/>
<accession>A0A1F6C466</accession>
<organism evidence="1 2">
    <name type="scientific">Handelsmanbacteria sp. (strain RIFCSPLOWO2_12_FULL_64_10)</name>
    <dbReference type="NCBI Taxonomy" id="1817868"/>
    <lineage>
        <taxon>Bacteria</taxon>
        <taxon>Candidatus Handelsmaniibacteriota</taxon>
    </lineage>
</organism>
<reference evidence="1 2" key="1">
    <citation type="journal article" date="2016" name="Nat. Commun.">
        <title>Thousands of microbial genomes shed light on interconnected biogeochemical processes in an aquifer system.</title>
        <authorList>
            <person name="Anantharaman K."/>
            <person name="Brown C.T."/>
            <person name="Hug L.A."/>
            <person name="Sharon I."/>
            <person name="Castelle C.J."/>
            <person name="Probst A.J."/>
            <person name="Thomas B.C."/>
            <person name="Singh A."/>
            <person name="Wilkins M.J."/>
            <person name="Karaoz U."/>
            <person name="Brodie E.L."/>
            <person name="Williams K.H."/>
            <person name="Hubbard S.S."/>
            <person name="Banfield J.F."/>
        </authorList>
    </citation>
    <scope>NUCLEOTIDE SEQUENCE [LARGE SCALE GENOMIC DNA]</scope>
    <source>
        <strain evidence="2">RIFCSPLOWO2_12_FULL_64_10</strain>
    </source>
</reference>
<dbReference type="AlphaFoldDB" id="A0A1F6C466"/>
<dbReference type="Proteomes" id="UP000178606">
    <property type="component" value="Unassembled WGS sequence"/>
</dbReference>
<comment type="caution">
    <text evidence="1">The sequence shown here is derived from an EMBL/GenBank/DDBJ whole genome shotgun (WGS) entry which is preliminary data.</text>
</comment>
<dbReference type="EMBL" id="MFKF01000431">
    <property type="protein sequence ID" value="OGG43577.1"/>
    <property type="molecule type" value="Genomic_DNA"/>
</dbReference>
<evidence type="ECO:0000313" key="1">
    <source>
        <dbReference type="EMBL" id="OGG43577.1"/>
    </source>
</evidence>
<gene>
    <name evidence="1" type="ORF">A3F84_15650</name>
</gene>
<evidence type="ECO:0008006" key="3">
    <source>
        <dbReference type="Google" id="ProtNLM"/>
    </source>
</evidence>